<feature type="compositionally biased region" description="Basic and acidic residues" evidence="1">
    <location>
        <begin position="204"/>
        <end position="216"/>
    </location>
</feature>
<reference evidence="2 3" key="1">
    <citation type="submission" date="2021-06" db="EMBL/GenBank/DDBJ databases">
        <authorList>
            <person name="Palmer J.M."/>
        </authorList>
    </citation>
    <scope>NUCLEOTIDE SEQUENCE [LARGE SCALE GENOMIC DNA]</scope>
    <source>
        <strain evidence="2 3">CL_MEX2019</strain>
        <tissue evidence="2">Muscle</tissue>
    </source>
</reference>
<accession>A0ABU7DRH2</accession>
<evidence type="ECO:0000313" key="3">
    <source>
        <dbReference type="Proteomes" id="UP001352852"/>
    </source>
</evidence>
<protein>
    <submittedName>
        <fullName evidence="2">Uncharacterized protein</fullName>
    </submittedName>
</protein>
<comment type="caution">
    <text evidence="2">The sequence shown here is derived from an EMBL/GenBank/DDBJ whole genome shotgun (WGS) entry which is preliminary data.</text>
</comment>
<feature type="region of interest" description="Disordered" evidence="1">
    <location>
        <begin position="86"/>
        <end position="105"/>
    </location>
</feature>
<feature type="region of interest" description="Disordered" evidence="1">
    <location>
        <begin position="163"/>
        <end position="223"/>
    </location>
</feature>
<gene>
    <name evidence="2" type="ORF">CHARACLAT_015124</name>
</gene>
<evidence type="ECO:0000256" key="1">
    <source>
        <dbReference type="SAM" id="MobiDB-lite"/>
    </source>
</evidence>
<dbReference type="EMBL" id="JAHUTJ010033950">
    <property type="protein sequence ID" value="MED6277594.1"/>
    <property type="molecule type" value="Genomic_DNA"/>
</dbReference>
<proteinExistence type="predicted"/>
<dbReference type="Proteomes" id="UP001352852">
    <property type="component" value="Unassembled WGS sequence"/>
</dbReference>
<evidence type="ECO:0000313" key="2">
    <source>
        <dbReference type="EMBL" id="MED6277594.1"/>
    </source>
</evidence>
<feature type="compositionally biased region" description="Basic and acidic residues" evidence="1">
    <location>
        <begin position="1"/>
        <end position="14"/>
    </location>
</feature>
<name>A0ABU7DRH2_9TELE</name>
<organism evidence="2 3">
    <name type="scientific">Characodon lateralis</name>
    <dbReference type="NCBI Taxonomy" id="208331"/>
    <lineage>
        <taxon>Eukaryota</taxon>
        <taxon>Metazoa</taxon>
        <taxon>Chordata</taxon>
        <taxon>Craniata</taxon>
        <taxon>Vertebrata</taxon>
        <taxon>Euteleostomi</taxon>
        <taxon>Actinopterygii</taxon>
        <taxon>Neopterygii</taxon>
        <taxon>Teleostei</taxon>
        <taxon>Neoteleostei</taxon>
        <taxon>Acanthomorphata</taxon>
        <taxon>Ovalentaria</taxon>
        <taxon>Atherinomorphae</taxon>
        <taxon>Cyprinodontiformes</taxon>
        <taxon>Goodeidae</taxon>
        <taxon>Characodon</taxon>
    </lineage>
</organism>
<keyword evidence="3" id="KW-1185">Reference proteome</keyword>
<sequence length="248" mass="26621">MLRRPQEEREERRGGRWRPAGMMERGKGAYASQFRRTVLHGVAAPSWLLESGESALIRAGGGAVQHRDSQRFLPCVPPLLRSPGSGAEMEGGRARYDASPPSASSSEGCFFFVRAVTVRESTLLLCSVCFFFSKSGPLPPFHSAPFSCSSSVRSQCGPAARKEAAARLETRARERGRKGGREDRRGGSEGRRKEGGVVLMLQKRRGEGGGDAERMESSSLSPSFISPCCLSGSLGPSLPAADCLLSGE</sequence>
<feature type="region of interest" description="Disordered" evidence="1">
    <location>
        <begin position="1"/>
        <end position="22"/>
    </location>
</feature>
<feature type="compositionally biased region" description="Basic and acidic residues" evidence="1">
    <location>
        <begin position="163"/>
        <end position="195"/>
    </location>
</feature>